<dbReference type="EMBL" id="CH476619">
    <property type="protein sequence ID" value="EEP82546.1"/>
    <property type="molecule type" value="Genomic_DNA"/>
</dbReference>
<gene>
    <name evidence="7" type="ORF">UREG_07411</name>
</gene>
<organism evidence="7 8">
    <name type="scientific">Uncinocarpus reesii (strain UAMH 1704)</name>
    <dbReference type="NCBI Taxonomy" id="336963"/>
    <lineage>
        <taxon>Eukaryota</taxon>
        <taxon>Fungi</taxon>
        <taxon>Dikarya</taxon>
        <taxon>Ascomycota</taxon>
        <taxon>Pezizomycotina</taxon>
        <taxon>Eurotiomycetes</taxon>
        <taxon>Eurotiomycetidae</taxon>
        <taxon>Onygenales</taxon>
        <taxon>Onygenaceae</taxon>
        <taxon>Uncinocarpus</taxon>
    </lineage>
</organism>
<dbReference type="InParanoid" id="C4JZ10"/>
<dbReference type="RefSeq" id="XP_002582638.1">
    <property type="nucleotide sequence ID" value="XM_002582592.1"/>
</dbReference>
<reference evidence="8" key="1">
    <citation type="journal article" date="2009" name="Genome Res.">
        <title>Comparative genomic analyses of the human fungal pathogens Coccidioides and their relatives.</title>
        <authorList>
            <person name="Sharpton T.J."/>
            <person name="Stajich J.E."/>
            <person name="Rounsley S.D."/>
            <person name="Gardner M.J."/>
            <person name="Wortman J.R."/>
            <person name="Jordar V.S."/>
            <person name="Maiti R."/>
            <person name="Kodira C.D."/>
            <person name="Neafsey D.E."/>
            <person name="Zeng Q."/>
            <person name="Hung C.-Y."/>
            <person name="McMahan C."/>
            <person name="Muszewska A."/>
            <person name="Grynberg M."/>
            <person name="Mandel M.A."/>
            <person name="Kellner E.M."/>
            <person name="Barker B.M."/>
            <person name="Galgiani J.N."/>
            <person name="Orbach M.J."/>
            <person name="Kirkland T.N."/>
            <person name="Cole G.T."/>
            <person name="Henn M.R."/>
            <person name="Birren B.W."/>
            <person name="Taylor J.W."/>
        </authorList>
    </citation>
    <scope>NUCLEOTIDE SEQUENCE [LARGE SCALE GENOMIC DNA]</scope>
    <source>
        <strain evidence="8">UAMH 1704</strain>
    </source>
</reference>
<dbReference type="Pfam" id="PF04479">
    <property type="entry name" value="RTA1"/>
    <property type="match status" value="1"/>
</dbReference>
<feature type="transmembrane region" description="Helical" evidence="6">
    <location>
        <begin position="177"/>
        <end position="195"/>
    </location>
</feature>
<protein>
    <recommendedName>
        <fullName evidence="9">RTA1 domain-containing protein</fullName>
    </recommendedName>
</protein>
<evidence type="ECO:0000313" key="8">
    <source>
        <dbReference type="Proteomes" id="UP000002058"/>
    </source>
</evidence>
<name>C4JZ10_UNCRE</name>
<dbReference type="AlphaFoldDB" id="C4JZ10"/>
<keyword evidence="4 6" id="KW-0472">Membrane</keyword>
<feature type="transmembrane region" description="Helical" evidence="6">
    <location>
        <begin position="215"/>
        <end position="233"/>
    </location>
</feature>
<dbReference type="Proteomes" id="UP000002058">
    <property type="component" value="Unassembled WGS sequence"/>
</dbReference>
<dbReference type="HOGENOM" id="CLU_033465_3_0_1"/>
<evidence type="ECO:0000256" key="2">
    <source>
        <dbReference type="ARBA" id="ARBA00022692"/>
    </source>
</evidence>
<dbReference type="KEGG" id="ure:UREG_07411"/>
<dbReference type="PANTHER" id="PTHR31465:SF15">
    <property type="entry name" value="LIPID TRANSPORTER ATNI-RELATED"/>
    <property type="match status" value="1"/>
</dbReference>
<feature type="transmembrane region" description="Helical" evidence="6">
    <location>
        <begin position="25"/>
        <end position="46"/>
    </location>
</feature>
<feature type="transmembrane region" description="Helical" evidence="6">
    <location>
        <begin position="136"/>
        <end position="156"/>
    </location>
</feature>
<evidence type="ECO:0000256" key="6">
    <source>
        <dbReference type="SAM" id="Phobius"/>
    </source>
</evidence>
<proteinExistence type="predicted"/>
<dbReference type="InterPro" id="IPR007568">
    <property type="entry name" value="RTA1"/>
</dbReference>
<feature type="region of interest" description="Disordered" evidence="5">
    <location>
        <begin position="249"/>
        <end position="319"/>
    </location>
</feature>
<feature type="compositionally biased region" description="Polar residues" evidence="5">
    <location>
        <begin position="295"/>
        <end position="306"/>
    </location>
</feature>
<keyword evidence="2 6" id="KW-0812">Transmembrane</keyword>
<dbReference type="OrthoDB" id="5384040at2759"/>
<evidence type="ECO:0000256" key="4">
    <source>
        <dbReference type="ARBA" id="ARBA00023136"/>
    </source>
</evidence>
<comment type="subcellular location">
    <subcellularLocation>
        <location evidence="1">Membrane</location>
        <topology evidence="1">Multi-pass membrane protein</topology>
    </subcellularLocation>
</comment>
<keyword evidence="8" id="KW-1185">Reference proteome</keyword>
<evidence type="ECO:0000313" key="7">
    <source>
        <dbReference type="EMBL" id="EEP82546.1"/>
    </source>
</evidence>
<dbReference type="GO" id="GO:0016020">
    <property type="term" value="C:membrane"/>
    <property type="evidence" value="ECO:0007669"/>
    <property type="project" value="UniProtKB-SubCell"/>
</dbReference>
<dbReference type="OMA" id="WECLGLI"/>
<evidence type="ECO:0000256" key="5">
    <source>
        <dbReference type="SAM" id="MobiDB-lite"/>
    </source>
</evidence>
<dbReference type="eggNOG" id="ENOG502RZA5">
    <property type="taxonomic scope" value="Eukaryota"/>
</dbReference>
<evidence type="ECO:0000256" key="1">
    <source>
        <dbReference type="ARBA" id="ARBA00004141"/>
    </source>
</evidence>
<feature type="transmembrane region" description="Helical" evidence="6">
    <location>
        <begin position="58"/>
        <end position="79"/>
    </location>
</feature>
<evidence type="ECO:0008006" key="9">
    <source>
        <dbReference type="Google" id="ProtNLM"/>
    </source>
</evidence>
<dbReference type="VEuPathDB" id="FungiDB:UREG_07411"/>
<accession>C4JZ10</accession>
<feature type="compositionally biased region" description="Basic residues" evidence="5">
    <location>
        <begin position="270"/>
        <end position="280"/>
    </location>
</feature>
<evidence type="ECO:0000256" key="3">
    <source>
        <dbReference type="ARBA" id="ARBA00022989"/>
    </source>
</evidence>
<sequence>MTNRCEGVDFSSDDIPWAYCPSFPAAVLFAALFFLLTVTHAAQAFLFRKRLRSLGPYIPAQILIILAPLWLNAFIYMVLGRMIYFFLPEQKCFGISAKRLTLIFVILDVTAFLVQGSASSLLSSDDPNTMNIGKNLYMGGIGVQEFFILVFVGLAIRFHYKMTYVEAIHPPSYPWRPLLYCVYAGLALITIRIIYRLCEYAQGVHTPLAKNEAAFYVLDATTMVIALFLFNIVHPGRFLVGPESEFPKKEKKDKKKEKEEKKALREAERSKKRKRSWRRRKEGDLEADGDETSSRELGNQEFSDNAQPGLLPEHGGGYH</sequence>
<dbReference type="GeneID" id="8444524"/>
<keyword evidence="3 6" id="KW-1133">Transmembrane helix</keyword>
<dbReference type="PANTHER" id="PTHR31465">
    <property type="entry name" value="PROTEIN RTA1-RELATED"/>
    <property type="match status" value="1"/>
</dbReference>
<feature type="compositionally biased region" description="Basic and acidic residues" evidence="5">
    <location>
        <begin position="249"/>
        <end position="269"/>
    </location>
</feature>
<feature type="transmembrane region" description="Helical" evidence="6">
    <location>
        <begin position="100"/>
        <end position="124"/>
    </location>
</feature>